<dbReference type="InterPro" id="IPR003795">
    <property type="entry name" value="DUF192"/>
</dbReference>
<keyword evidence="1" id="KW-0732">Signal</keyword>
<feature type="signal peptide" evidence="1">
    <location>
        <begin position="1"/>
        <end position="23"/>
    </location>
</feature>
<dbReference type="PANTHER" id="PTHR37953">
    <property type="entry name" value="UPF0127 PROTEIN MJ1496"/>
    <property type="match status" value="1"/>
</dbReference>
<dbReference type="RefSeq" id="WP_142896087.1">
    <property type="nucleotide sequence ID" value="NZ_ML660054.1"/>
</dbReference>
<dbReference type="InterPro" id="IPR038695">
    <property type="entry name" value="Saro_0823-like_sf"/>
</dbReference>
<accession>A0A545TT27</accession>
<dbReference type="Proteomes" id="UP000315252">
    <property type="component" value="Unassembled WGS sequence"/>
</dbReference>
<dbReference type="OrthoDB" id="9808290at2"/>
<protein>
    <submittedName>
        <fullName evidence="2">DUF192 domain-containing protein</fullName>
    </submittedName>
</protein>
<name>A0A545TT27_9PROT</name>
<dbReference type="Pfam" id="PF02643">
    <property type="entry name" value="DUF192"/>
    <property type="match status" value="1"/>
</dbReference>
<dbReference type="Gene3D" id="2.60.120.1140">
    <property type="entry name" value="Protein of unknown function DUF192"/>
    <property type="match status" value="1"/>
</dbReference>
<proteinExistence type="predicted"/>
<gene>
    <name evidence="2" type="ORF">FKG95_09290</name>
</gene>
<keyword evidence="3" id="KW-1185">Reference proteome</keyword>
<reference evidence="2 3" key="1">
    <citation type="submission" date="2019-06" db="EMBL/GenBank/DDBJ databases">
        <title>Whole genome sequence for Rhodospirillaceae sp. R148.</title>
        <authorList>
            <person name="Wang G."/>
        </authorList>
    </citation>
    <scope>NUCLEOTIDE SEQUENCE [LARGE SCALE GENOMIC DNA]</scope>
    <source>
        <strain evidence="2 3">R148</strain>
    </source>
</reference>
<dbReference type="EMBL" id="VHSH01000003">
    <property type="protein sequence ID" value="TQV80374.1"/>
    <property type="molecule type" value="Genomic_DNA"/>
</dbReference>
<evidence type="ECO:0000256" key="1">
    <source>
        <dbReference type="SAM" id="SignalP"/>
    </source>
</evidence>
<sequence>MISNLHRLVLICVFCLTGFAAFAQSGLATFEREELTIVTQDGEEHSFTVEMALDPKQQAQGLMFRREMAADAGMLFIYQPSREAVMWMQNTFLPLDMLFIKGDGRIVKIVERTVPQSTKRIPSGEAITGVLELNGGTVSRLGIKEGDRVEHASF</sequence>
<dbReference type="PANTHER" id="PTHR37953:SF1">
    <property type="entry name" value="UPF0127 PROTEIN MJ1496"/>
    <property type="match status" value="1"/>
</dbReference>
<evidence type="ECO:0000313" key="3">
    <source>
        <dbReference type="Proteomes" id="UP000315252"/>
    </source>
</evidence>
<organism evidence="2 3">
    <name type="scientific">Denitrobaculum tricleocarpae</name>
    <dbReference type="NCBI Taxonomy" id="2591009"/>
    <lineage>
        <taxon>Bacteria</taxon>
        <taxon>Pseudomonadati</taxon>
        <taxon>Pseudomonadota</taxon>
        <taxon>Alphaproteobacteria</taxon>
        <taxon>Rhodospirillales</taxon>
        <taxon>Rhodospirillaceae</taxon>
        <taxon>Denitrobaculum</taxon>
    </lineage>
</organism>
<feature type="chain" id="PRO_5022225543" evidence="1">
    <location>
        <begin position="24"/>
        <end position="154"/>
    </location>
</feature>
<dbReference type="AlphaFoldDB" id="A0A545TT27"/>
<comment type="caution">
    <text evidence="2">The sequence shown here is derived from an EMBL/GenBank/DDBJ whole genome shotgun (WGS) entry which is preliminary data.</text>
</comment>
<evidence type="ECO:0000313" key="2">
    <source>
        <dbReference type="EMBL" id="TQV80374.1"/>
    </source>
</evidence>